<comment type="caution">
    <text evidence="1">The sequence shown here is derived from an EMBL/GenBank/DDBJ whole genome shotgun (WGS) entry which is preliminary data.</text>
</comment>
<proteinExistence type="predicted"/>
<reference evidence="1" key="1">
    <citation type="journal article" date="2014" name="Front. Microbiol.">
        <title>High frequency of phylogenetically diverse reductive dehalogenase-homologous genes in deep subseafloor sedimentary metagenomes.</title>
        <authorList>
            <person name="Kawai M."/>
            <person name="Futagami T."/>
            <person name="Toyoda A."/>
            <person name="Takaki Y."/>
            <person name="Nishi S."/>
            <person name="Hori S."/>
            <person name="Arai W."/>
            <person name="Tsubouchi T."/>
            <person name="Morono Y."/>
            <person name="Uchiyama I."/>
            <person name="Ito T."/>
            <person name="Fujiyama A."/>
            <person name="Inagaki F."/>
            <person name="Takami H."/>
        </authorList>
    </citation>
    <scope>NUCLEOTIDE SEQUENCE</scope>
    <source>
        <strain evidence="1">Expedition CK06-06</strain>
    </source>
</reference>
<name>X1CJU2_9ZZZZ</name>
<dbReference type="AlphaFoldDB" id="X1CJU2"/>
<dbReference type="EMBL" id="BART01032161">
    <property type="protein sequence ID" value="GAH07967.1"/>
    <property type="molecule type" value="Genomic_DNA"/>
</dbReference>
<feature type="non-terminal residue" evidence="1">
    <location>
        <position position="1"/>
    </location>
</feature>
<protein>
    <submittedName>
        <fullName evidence="1">Uncharacterized protein</fullName>
    </submittedName>
</protein>
<organism evidence="1">
    <name type="scientific">marine sediment metagenome</name>
    <dbReference type="NCBI Taxonomy" id="412755"/>
    <lineage>
        <taxon>unclassified sequences</taxon>
        <taxon>metagenomes</taxon>
        <taxon>ecological metagenomes</taxon>
    </lineage>
</organism>
<sequence>GIQALPIISTDNETKIIVEKLVNEIIRNKEYNPNYDYTDHQKKIDDLIFDLYSNRFNFPLSLKKKLDKEFSIYRY</sequence>
<accession>X1CJU2</accession>
<gene>
    <name evidence="1" type="ORF">S01H4_55670</name>
</gene>
<evidence type="ECO:0000313" key="1">
    <source>
        <dbReference type="EMBL" id="GAH07967.1"/>
    </source>
</evidence>